<evidence type="ECO:0000313" key="2">
    <source>
        <dbReference type="EMBL" id="MFC7138808.1"/>
    </source>
</evidence>
<evidence type="ECO:0000313" key="3">
    <source>
        <dbReference type="Proteomes" id="UP001596432"/>
    </source>
</evidence>
<comment type="caution">
    <text evidence="2">The sequence shown here is derived from an EMBL/GenBank/DDBJ whole genome shotgun (WGS) entry which is preliminary data.</text>
</comment>
<gene>
    <name evidence="2" type="ORF">ACFQMA_03020</name>
</gene>
<evidence type="ECO:0000259" key="1">
    <source>
        <dbReference type="Pfam" id="PF25934"/>
    </source>
</evidence>
<dbReference type="RefSeq" id="WP_274324415.1">
    <property type="nucleotide sequence ID" value="NZ_CP118158.1"/>
</dbReference>
<sequence>MARRHWIVLGAVLLVAAPLVGLAIVDFHESPNGSWLHVDEPVDDVPANETITFQSLSPDQRRVFERAVRSDRGYTSIPKAVNETVWIDARAVRYENETYPVGVAVS</sequence>
<dbReference type="Pfam" id="PF25934">
    <property type="entry name" value="DUF7979"/>
    <property type="match status" value="1"/>
</dbReference>
<organism evidence="2 3">
    <name type="scientific">Halosimplex aquaticum</name>
    <dbReference type="NCBI Taxonomy" id="3026162"/>
    <lineage>
        <taxon>Archaea</taxon>
        <taxon>Methanobacteriati</taxon>
        <taxon>Methanobacteriota</taxon>
        <taxon>Stenosarchaea group</taxon>
        <taxon>Halobacteria</taxon>
        <taxon>Halobacteriales</taxon>
        <taxon>Haloarculaceae</taxon>
        <taxon>Halosimplex</taxon>
    </lineage>
</organism>
<dbReference type="Proteomes" id="UP001596432">
    <property type="component" value="Unassembled WGS sequence"/>
</dbReference>
<keyword evidence="3" id="KW-1185">Reference proteome</keyword>
<accession>A0ABD5XZ24</accession>
<dbReference type="AlphaFoldDB" id="A0ABD5XZ24"/>
<dbReference type="EMBL" id="JBHTAS010000001">
    <property type="protein sequence ID" value="MFC7138808.1"/>
    <property type="molecule type" value="Genomic_DNA"/>
</dbReference>
<name>A0ABD5XZ24_9EURY</name>
<dbReference type="GeneID" id="78819050"/>
<reference evidence="2 3" key="1">
    <citation type="journal article" date="2019" name="Int. J. Syst. Evol. Microbiol.">
        <title>The Global Catalogue of Microorganisms (GCM) 10K type strain sequencing project: providing services to taxonomists for standard genome sequencing and annotation.</title>
        <authorList>
            <consortium name="The Broad Institute Genomics Platform"/>
            <consortium name="The Broad Institute Genome Sequencing Center for Infectious Disease"/>
            <person name="Wu L."/>
            <person name="Ma J."/>
        </authorList>
    </citation>
    <scope>NUCLEOTIDE SEQUENCE [LARGE SCALE GENOMIC DNA]</scope>
    <source>
        <strain evidence="2 3">XZYJT29</strain>
    </source>
</reference>
<dbReference type="InterPro" id="IPR058285">
    <property type="entry name" value="DUF7979"/>
</dbReference>
<feature type="domain" description="DUF7979" evidence="1">
    <location>
        <begin position="38"/>
        <end position="100"/>
    </location>
</feature>
<protein>
    <recommendedName>
        <fullName evidence="1">DUF7979 domain-containing protein</fullName>
    </recommendedName>
</protein>
<proteinExistence type="predicted"/>